<dbReference type="InterPro" id="IPR052789">
    <property type="entry name" value="SSUH2_homolog"/>
</dbReference>
<accession>A0A2Z6NTJ4</accession>
<reference evidence="2" key="1">
    <citation type="journal article" date="2017" name="Front. Plant Sci.">
        <title>Climate Clever Clovers: New Paradigm to Reduce the Environmental Footprint of Ruminants by Breeding Low Methanogenic Forages Utilizing Haplotype Variation.</title>
        <authorList>
            <person name="Kaur P."/>
            <person name="Appels R."/>
            <person name="Bayer P.E."/>
            <person name="Keeble-Gagnere G."/>
            <person name="Wang J."/>
            <person name="Hirakawa H."/>
            <person name="Shirasawa K."/>
            <person name="Vercoe P."/>
            <person name="Stefanova K."/>
            <person name="Durmic Z."/>
            <person name="Nichols P."/>
            <person name="Revell C."/>
            <person name="Isobe S.N."/>
            <person name="Edwards D."/>
            <person name="Erskine W."/>
        </authorList>
    </citation>
    <scope>NUCLEOTIDE SEQUENCE [LARGE SCALE GENOMIC DNA]</scope>
    <source>
        <strain evidence="2">cv. Daliak</strain>
    </source>
</reference>
<sequence>MEQQPLLSEQRSDLVGNQSGNWSSYQYLGRTGSTIPTGSLTGTHVSVDEIRSAAAVSSSVGYYPPVHGALVGSPEPDPAVQAPVYQGRYGGDYGGPRPEFQRENLDEVEIRELLIDHVGHRCCWGSRPARTWKIHAVEDCNVYVGTLDTFIEEREVIKETEPYVGGSIDGKDKGPELSIWELDLRSQFPVLFVPSKEVREKIPHSEVIEKCSDCAGRGGIVCSTCNADQEPGHYKENQMTQCPSCYGRGLIAHKDGSDTMRTLSTRKVNATRGAASVPDEVFHRSQGVQLCNTQAYQCTPAFFADSYFLNKFSSEVIAERAQVPTTARVICERHTISVVPVTRVTMSHRRQSFSFYIVGYSRDVYLKDYYPSRYCWGLCPCLEWLKL</sequence>
<gene>
    <name evidence="1" type="ORF">TSUD_162990</name>
</gene>
<dbReference type="AlphaFoldDB" id="A0A2Z6NTJ4"/>
<name>A0A2Z6NTJ4_TRISU</name>
<dbReference type="PANTHER" id="PTHR48465">
    <property type="entry name" value="PROTEIN SSUH2 HOMOLOG"/>
    <property type="match status" value="1"/>
</dbReference>
<proteinExistence type="predicted"/>
<dbReference type="Proteomes" id="UP000242715">
    <property type="component" value="Unassembled WGS sequence"/>
</dbReference>
<keyword evidence="2" id="KW-1185">Reference proteome</keyword>
<organism evidence="1 2">
    <name type="scientific">Trifolium subterraneum</name>
    <name type="common">Subterranean clover</name>
    <dbReference type="NCBI Taxonomy" id="3900"/>
    <lineage>
        <taxon>Eukaryota</taxon>
        <taxon>Viridiplantae</taxon>
        <taxon>Streptophyta</taxon>
        <taxon>Embryophyta</taxon>
        <taxon>Tracheophyta</taxon>
        <taxon>Spermatophyta</taxon>
        <taxon>Magnoliopsida</taxon>
        <taxon>eudicotyledons</taxon>
        <taxon>Gunneridae</taxon>
        <taxon>Pentapetalae</taxon>
        <taxon>rosids</taxon>
        <taxon>fabids</taxon>
        <taxon>Fabales</taxon>
        <taxon>Fabaceae</taxon>
        <taxon>Papilionoideae</taxon>
        <taxon>50 kb inversion clade</taxon>
        <taxon>NPAAA clade</taxon>
        <taxon>Hologalegina</taxon>
        <taxon>IRL clade</taxon>
        <taxon>Trifolieae</taxon>
        <taxon>Trifolium</taxon>
    </lineage>
</organism>
<dbReference type="PANTHER" id="PTHR48465:SF1">
    <property type="entry name" value="PROTEIN SSUH2 HOMOLOG"/>
    <property type="match status" value="1"/>
</dbReference>
<dbReference type="EMBL" id="DF973791">
    <property type="protein sequence ID" value="GAU40130.1"/>
    <property type="molecule type" value="Genomic_DNA"/>
</dbReference>
<protein>
    <submittedName>
        <fullName evidence="1">Uncharacterized protein</fullName>
    </submittedName>
</protein>
<evidence type="ECO:0000313" key="1">
    <source>
        <dbReference type="EMBL" id="GAU40130.1"/>
    </source>
</evidence>
<dbReference type="OrthoDB" id="3355217at2759"/>
<evidence type="ECO:0000313" key="2">
    <source>
        <dbReference type="Proteomes" id="UP000242715"/>
    </source>
</evidence>